<dbReference type="AlphaFoldDB" id="A0A8S3Z0R9"/>
<dbReference type="PROSITE" id="PS50297">
    <property type="entry name" value="ANK_REP_REGION"/>
    <property type="match status" value="1"/>
</dbReference>
<keyword evidence="1" id="KW-0677">Repeat</keyword>
<dbReference type="PANTHER" id="PTHR24161">
    <property type="entry name" value="ANK_REP_REGION DOMAIN-CONTAINING PROTEIN-RELATED"/>
    <property type="match status" value="1"/>
</dbReference>
<accession>A0A8S3Z0R9</accession>
<dbReference type="InterPro" id="IPR001660">
    <property type="entry name" value="SAM"/>
</dbReference>
<comment type="caution">
    <text evidence="7">The sequence shown here is derived from an EMBL/GenBank/DDBJ whole genome shotgun (WGS) entry which is preliminary data.</text>
</comment>
<dbReference type="InterPro" id="IPR002110">
    <property type="entry name" value="Ankyrin_rpt"/>
</dbReference>
<evidence type="ECO:0000256" key="4">
    <source>
        <dbReference type="SAM" id="Coils"/>
    </source>
</evidence>
<feature type="coiled-coil region" evidence="4">
    <location>
        <begin position="140"/>
        <end position="178"/>
    </location>
</feature>
<evidence type="ECO:0000256" key="3">
    <source>
        <dbReference type="PROSITE-ProRule" id="PRU00023"/>
    </source>
</evidence>
<keyword evidence="2 3" id="KW-0040">ANK repeat</keyword>
<evidence type="ECO:0000256" key="2">
    <source>
        <dbReference type="ARBA" id="ARBA00023043"/>
    </source>
</evidence>
<evidence type="ECO:0000256" key="1">
    <source>
        <dbReference type="ARBA" id="ARBA00022737"/>
    </source>
</evidence>
<feature type="compositionally biased region" description="Acidic residues" evidence="5">
    <location>
        <begin position="414"/>
        <end position="426"/>
    </location>
</feature>
<dbReference type="SMART" id="SM00248">
    <property type="entry name" value="ANK"/>
    <property type="match status" value="3"/>
</dbReference>
<feature type="region of interest" description="Disordered" evidence="5">
    <location>
        <begin position="399"/>
        <end position="426"/>
    </location>
</feature>
<reference evidence="7" key="1">
    <citation type="submission" date="2021-04" db="EMBL/GenBank/DDBJ databases">
        <authorList>
            <consortium name="Molecular Ecology Group"/>
        </authorList>
    </citation>
    <scope>NUCLEOTIDE SEQUENCE</scope>
</reference>
<dbReference type="InterPro" id="IPR013761">
    <property type="entry name" value="SAM/pointed_sf"/>
</dbReference>
<keyword evidence="8" id="KW-1185">Reference proteome</keyword>
<dbReference type="EMBL" id="CAJHNH020001113">
    <property type="protein sequence ID" value="CAG5121585.1"/>
    <property type="molecule type" value="Genomic_DNA"/>
</dbReference>
<feature type="repeat" description="ANK" evidence="3">
    <location>
        <begin position="31"/>
        <end position="63"/>
    </location>
</feature>
<feature type="region of interest" description="Disordered" evidence="5">
    <location>
        <begin position="320"/>
        <end position="339"/>
    </location>
</feature>
<protein>
    <recommendedName>
        <fullName evidence="6">SAM domain-containing protein</fullName>
    </recommendedName>
</protein>
<evidence type="ECO:0000313" key="7">
    <source>
        <dbReference type="EMBL" id="CAG5121585.1"/>
    </source>
</evidence>
<dbReference type="PANTHER" id="PTHR24161:SF103">
    <property type="entry name" value="LD20463P"/>
    <property type="match status" value="1"/>
</dbReference>
<feature type="compositionally biased region" description="Polar residues" evidence="5">
    <location>
        <begin position="399"/>
        <end position="408"/>
    </location>
</feature>
<sequence>MADRYINAAKDGYIDILKEATKRDLNAPDEDGMTATLWAAHTGNLEALRLIVGREGDVNKADYQGMTALHHAALRGHIGVVSYLVHWGCNVYALDNDYHSALDLAALYERHEIVRFLDAQLAEKLAKNPKQVSRLKEEAVKVVENNIKRYEKLTENAARKAEKEQRRLESKIVHQLSQQSETSNVDSKTKQGFFKSLTLRMKGVSIISNSDDGSERHKSHVYSDAAGMTSLGNKSGIAKRIQMRRLESLTPKSSAGVHEFKVSDLDDSGNRTIRSISNGFVGSTSEVMYVAGDKRSKKGELSLRKGDLFRAKSESELLDSGTDTYYEEEDDDTNSGGGMFNRPEFGRLAFLPKNPFLNTIQSFDDSYLPSSQTKVNSDSQRLSGGIDELMDSELVNGITSPQKQSLPWNQDDLGNLDDDDEDDQDNSELSAVNMFLWSCGLASYLHIFSQEKIDMQVLTSMTDSELKELGLPFGPRKKLRDAIAKRKTVLETPARMIDSQL</sequence>
<name>A0A8S3Z0R9_9EUPU</name>
<feature type="repeat" description="ANK" evidence="3">
    <location>
        <begin position="64"/>
        <end position="96"/>
    </location>
</feature>
<dbReference type="OrthoDB" id="76949at2759"/>
<evidence type="ECO:0000259" key="6">
    <source>
        <dbReference type="SMART" id="SM00454"/>
    </source>
</evidence>
<evidence type="ECO:0000313" key="8">
    <source>
        <dbReference type="Proteomes" id="UP000678393"/>
    </source>
</evidence>
<dbReference type="InterPro" id="IPR036770">
    <property type="entry name" value="Ankyrin_rpt-contain_sf"/>
</dbReference>
<dbReference type="Gene3D" id="1.25.40.20">
    <property type="entry name" value="Ankyrin repeat-containing domain"/>
    <property type="match status" value="1"/>
</dbReference>
<dbReference type="SUPFAM" id="SSF48403">
    <property type="entry name" value="Ankyrin repeat"/>
    <property type="match status" value="1"/>
</dbReference>
<dbReference type="Gene3D" id="1.10.150.50">
    <property type="entry name" value="Transcription Factor, Ets-1"/>
    <property type="match status" value="1"/>
</dbReference>
<dbReference type="Proteomes" id="UP000678393">
    <property type="component" value="Unassembled WGS sequence"/>
</dbReference>
<dbReference type="SMART" id="SM00454">
    <property type="entry name" value="SAM"/>
    <property type="match status" value="1"/>
</dbReference>
<proteinExistence type="predicted"/>
<dbReference type="PROSITE" id="PS50088">
    <property type="entry name" value="ANK_REPEAT"/>
    <property type="match status" value="2"/>
</dbReference>
<feature type="domain" description="SAM" evidence="6">
    <location>
        <begin position="424"/>
        <end position="489"/>
    </location>
</feature>
<dbReference type="Pfam" id="PF00536">
    <property type="entry name" value="SAM_1"/>
    <property type="match status" value="1"/>
</dbReference>
<organism evidence="7 8">
    <name type="scientific">Candidula unifasciata</name>
    <dbReference type="NCBI Taxonomy" id="100452"/>
    <lineage>
        <taxon>Eukaryota</taxon>
        <taxon>Metazoa</taxon>
        <taxon>Spiralia</taxon>
        <taxon>Lophotrochozoa</taxon>
        <taxon>Mollusca</taxon>
        <taxon>Gastropoda</taxon>
        <taxon>Heterobranchia</taxon>
        <taxon>Euthyneura</taxon>
        <taxon>Panpulmonata</taxon>
        <taxon>Eupulmonata</taxon>
        <taxon>Stylommatophora</taxon>
        <taxon>Helicina</taxon>
        <taxon>Helicoidea</taxon>
        <taxon>Geomitridae</taxon>
        <taxon>Candidula</taxon>
    </lineage>
</organism>
<evidence type="ECO:0000256" key="5">
    <source>
        <dbReference type="SAM" id="MobiDB-lite"/>
    </source>
</evidence>
<dbReference type="Pfam" id="PF12796">
    <property type="entry name" value="Ank_2"/>
    <property type="match status" value="1"/>
</dbReference>
<dbReference type="SUPFAM" id="SSF47769">
    <property type="entry name" value="SAM/Pointed domain"/>
    <property type="match status" value="1"/>
</dbReference>
<gene>
    <name evidence="7" type="ORF">CUNI_LOCUS7143</name>
</gene>
<keyword evidence="4" id="KW-0175">Coiled coil</keyword>